<evidence type="ECO:0000313" key="1">
    <source>
        <dbReference type="EMBL" id="JAC66589.1"/>
    </source>
</evidence>
<dbReference type="AlphaFoldDB" id="A0A061R777"/>
<accession>A0A061R777</accession>
<protein>
    <submittedName>
        <fullName evidence="1">Uncharacterized protein</fullName>
    </submittedName>
</protein>
<reference evidence="1" key="1">
    <citation type="submission" date="2014-05" db="EMBL/GenBank/DDBJ databases">
        <title>The transcriptome of the halophilic microalga Tetraselmis sp. GSL018 isolated from the Great Salt Lake, Utah.</title>
        <authorList>
            <person name="Jinkerson R.E."/>
            <person name="D'Adamo S."/>
            <person name="Posewitz M.C."/>
        </authorList>
    </citation>
    <scope>NUCLEOTIDE SEQUENCE</scope>
    <source>
        <strain evidence="1">GSL018</strain>
    </source>
</reference>
<dbReference type="EMBL" id="GBEZ01020045">
    <property type="protein sequence ID" value="JAC66589.1"/>
    <property type="molecule type" value="Transcribed_RNA"/>
</dbReference>
<name>A0A061R777_9CHLO</name>
<gene>
    <name evidence="1" type="ORF">TSPGSL018_13273</name>
</gene>
<sequence>MGRVILSLGPVTSVTDFKLPVRLKV</sequence>
<organism evidence="1">
    <name type="scientific">Tetraselmis sp. GSL018</name>
    <dbReference type="NCBI Taxonomy" id="582737"/>
    <lineage>
        <taxon>Eukaryota</taxon>
        <taxon>Viridiplantae</taxon>
        <taxon>Chlorophyta</taxon>
        <taxon>core chlorophytes</taxon>
        <taxon>Chlorodendrophyceae</taxon>
        <taxon>Chlorodendrales</taxon>
        <taxon>Chlorodendraceae</taxon>
        <taxon>Tetraselmis</taxon>
    </lineage>
</organism>
<proteinExistence type="predicted"/>